<dbReference type="PIRSF" id="PIRSF006603">
    <property type="entry name" value="DinF"/>
    <property type="match status" value="1"/>
</dbReference>
<keyword evidence="2" id="KW-0813">Transport</keyword>
<feature type="transmembrane region" description="Helical" evidence="7">
    <location>
        <begin position="315"/>
        <end position="340"/>
    </location>
</feature>
<dbReference type="NCBIfam" id="TIGR00797">
    <property type="entry name" value="matE"/>
    <property type="match status" value="1"/>
</dbReference>
<evidence type="ECO:0000256" key="7">
    <source>
        <dbReference type="SAM" id="Phobius"/>
    </source>
</evidence>
<keyword evidence="9" id="KW-1185">Reference proteome</keyword>
<keyword evidence="6 7" id="KW-0472">Membrane</keyword>
<evidence type="ECO:0000313" key="9">
    <source>
        <dbReference type="Proteomes" id="UP000298631"/>
    </source>
</evidence>
<evidence type="ECO:0000256" key="4">
    <source>
        <dbReference type="ARBA" id="ARBA00022692"/>
    </source>
</evidence>
<feature type="transmembrane region" description="Helical" evidence="7">
    <location>
        <begin position="196"/>
        <end position="215"/>
    </location>
</feature>
<feature type="transmembrane region" description="Helical" evidence="7">
    <location>
        <begin position="54"/>
        <end position="72"/>
    </location>
</feature>
<evidence type="ECO:0000256" key="2">
    <source>
        <dbReference type="ARBA" id="ARBA00022448"/>
    </source>
</evidence>
<dbReference type="AlphaFoldDB" id="A0A4P8EGB3"/>
<feature type="transmembrane region" description="Helical" evidence="7">
    <location>
        <begin position="158"/>
        <end position="176"/>
    </location>
</feature>
<feature type="transmembrane region" description="Helical" evidence="7">
    <location>
        <begin position="12"/>
        <end position="34"/>
    </location>
</feature>
<feature type="transmembrane region" description="Helical" evidence="7">
    <location>
        <begin position="352"/>
        <end position="370"/>
    </location>
</feature>
<feature type="transmembrane region" description="Helical" evidence="7">
    <location>
        <begin position="84"/>
        <end position="107"/>
    </location>
</feature>
<sequence length="435" mass="46857">MKITTNATLFQLSYPLFLQSLVMFTVMVIDMMIWSAHSPDTAAALSVAGQVLRVAVELSAVMGIGAVITISQQLGSGQTDAARLTADIACTANAILGGVMGVLLAVMGPWILKLMTLSAEIEASATTYLYFSGATMVFLFLGNAAVACLRGFGQSRTVMALSVLGAVLYLSLEYLLVLGAGPVPALGVTGAGAANLVTRVVVSIVLVILLARALGLRFSLRQMWNHIAKIRRFAALALPSVSDFVAYGFYQMILLGVIATQGEVAVLSRAYVMIAMSFLTMVIMAVCQGSEVLIGYRLGAGNTKAAQRQGLRSSWIAAALSTICAIMIFAAVNPFIHLFTDDPEVLELSRRLLWLTIFLQPCFAFNMILFHALRAIEDVRWPVLASQSLSWLFGLPLAWFLCVPMGLGIIGVWYAFIAEELCKAAVMLYRWTKVS</sequence>
<dbReference type="EMBL" id="CP039964">
    <property type="protein sequence ID" value="QCO55753.1"/>
    <property type="molecule type" value="Genomic_DNA"/>
</dbReference>
<keyword evidence="3" id="KW-1003">Cell membrane</keyword>
<organism evidence="8 9">
    <name type="scientific">Pseudorhodobacter turbinis</name>
    <dbReference type="NCBI Taxonomy" id="2500533"/>
    <lineage>
        <taxon>Bacteria</taxon>
        <taxon>Pseudomonadati</taxon>
        <taxon>Pseudomonadota</taxon>
        <taxon>Alphaproteobacteria</taxon>
        <taxon>Rhodobacterales</taxon>
        <taxon>Paracoccaceae</taxon>
        <taxon>Pseudorhodobacter</taxon>
    </lineage>
</organism>
<evidence type="ECO:0000256" key="3">
    <source>
        <dbReference type="ARBA" id="ARBA00022475"/>
    </source>
</evidence>
<dbReference type="InterPro" id="IPR048279">
    <property type="entry name" value="MdtK-like"/>
</dbReference>
<evidence type="ECO:0000256" key="1">
    <source>
        <dbReference type="ARBA" id="ARBA00004429"/>
    </source>
</evidence>
<accession>A0A4P8EGB3</accession>
<dbReference type="KEGG" id="pseb:EOK75_08360"/>
<dbReference type="InterPro" id="IPR047135">
    <property type="entry name" value="YsiQ"/>
</dbReference>
<dbReference type="RefSeq" id="WP_137193514.1">
    <property type="nucleotide sequence ID" value="NZ_CP039964.1"/>
</dbReference>
<dbReference type="GO" id="GO:0042910">
    <property type="term" value="F:xenobiotic transmembrane transporter activity"/>
    <property type="evidence" value="ECO:0007669"/>
    <property type="project" value="InterPro"/>
</dbReference>
<dbReference type="GO" id="GO:0005886">
    <property type="term" value="C:plasma membrane"/>
    <property type="evidence" value="ECO:0007669"/>
    <property type="project" value="UniProtKB-SubCell"/>
</dbReference>
<feature type="transmembrane region" description="Helical" evidence="7">
    <location>
        <begin position="391"/>
        <end position="416"/>
    </location>
</feature>
<feature type="transmembrane region" description="Helical" evidence="7">
    <location>
        <begin position="236"/>
        <end position="258"/>
    </location>
</feature>
<evidence type="ECO:0000256" key="5">
    <source>
        <dbReference type="ARBA" id="ARBA00022989"/>
    </source>
</evidence>
<dbReference type="Pfam" id="PF01554">
    <property type="entry name" value="MatE"/>
    <property type="match status" value="2"/>
</dbReference>
<feature type="transmembrane region" description="Helical" evidence="7">
    <location>
        <begin position="127"/>
        <end position="146"/>
    </location>
</feature>
<dbReference type="CDD" id="cd13134">
    <property type="entry name" value="MATE_like_8"/>
    <property type="match status" value="1"/>
</dbReference>
<proteinExistence type="predicted"/>
<dbReference type="PANTHER" id="PTHR42925:SF2">
    <property type="entry name" value="NA+ DRIVEN MULTIDRUG EFFLUX PUMP"/>
    <property type="match status" value="1"/>
</dbReference>
<feature type="transmembrane region" description="Helical" evidence="7">
    <location>
        <begin position="270"/>
        <end position="294"/>
    </location>
</feature>
<comment type="subcellular location">
    <subcellularLocation>
        <location evidence="1">Cell inner membrane</location>
        <topology evidence="1">Multi-pass membrane protein</topology>
    </subcellularLocation>
</comment>
<gene>
    <name evidence="8" type="ORF">EOK75_08360</name>
</gene>
<protein>
    <submittedName>
        <fullName evidence="8">MATE family efflux transporter</fullName>
    </submittedName>
</protein>
<keyword evidence="5 7" id="KW-1133">Transmembrane helix</keyword>
<evidence type="ECO:0000256" key="6">
    <source>
        <dbReference type="ARBA" id="ARBA00023136"/>
    </source>
</evidence>
<reference evidence="8 9" key="1">
    <citation type="submission" date="2019-05" db="EMBL/GenBank/DDBJ databases">
        <title>Pseudorhodobacter turbinis sp. nov., isolated from the gut of the Korean turban shell.</title>
        <authorList>
            <person name="Jeong Y.-S."/>
            <person name="Kang W.-R."/>
            <person name="Bae J.-W."/>
        </authorList>
    </citation>
    <scope>NUCLEOTIDE SEQUENCE [LARGE SCALE GENOMIC DNA]</scope>
    <source>
        <strain evidence="8 9">S12M18</strain>
    </source>
</reference>
<dbReference type="GO" id="GO:0015297">
    <property type="term" value="F:antiporter activity"/>
    <property type="evidence" value="ECO:0007669"/>
    <property type="project" value="InterPro"/>
</dbReference>
<dbReference type="InterPro" id="IPR002528">
    <property type="entry name" value="MATE_fam"/>
</dbReference>
<evidence type="ECO:0000313" key="8">
    <source>
        <dbReference type="EMBL" id="QCO55753.1"/>
    </source>
</evidence>
<dbReference type="OrthoDB" id="9780160at2"/>
<name>A0A4P8EGB3_9RHOB</name>
<keyword evidence="4 7" id="KW-0812">Transmembrane</keyword>
<dbReference type="Proteomes" id="UP000298631">
    <property type="component" value="Chromosome"/>
</dbReference>
<dbReference type="PANTHER" id="PTHR42925">
    <property type="entry name" value="MULTIDRUG AND TOXIN EFFLUX PROTEIN MATE FAMILY"/>
    <property type="match status" value="1"/>
</dbReference>